<comment type="caution">
    <text evidence="1">The sequence shown here is derived from an EMBL/GenBank/DDBJ whole genome shotgun (WGS) entry which is preliminary data.</text>
</comment>
<protein>
    <submittedName>
        <fullName evidence="1">Uncharacterized protein</fullName>
    </submittedName>
</protein>
<sequence>LVAEVDRLRLEMEHDSEIFPDSTARAVEFTAGTPADTWSDWDEVEDDTPVTPITFSSKVIRETHITGILIEDLSNKDKRYEMQIAWGDDKTHVSTHRFLTGETVKKLPAIQFIRIRAASIPIGEKVYYRMRCQEALATCEVSIRYHYHPL</sequence>
<evidence type="ECO:0000313" key="1">
    <source>
        <dbReference type="EMBL" id="GAI11935.1"/>
    </source>
</evidence>
<proteinExistence type="predicted"/>
<feature type="non-terminal residue" evidence="1">
    <location>
        <position position="1"/>
    </location>
</feature>
<reference evidence="1" key="1">
    <citation type="journal article" date="2014" name="Front. Microbiol.">
        <title>High frequency of phylogenetically diverse reductive dehalogenase-homologous genes in deep subseafloor sedimentary metagenomes.</title>
        <authorList>
            <person name="Kawai M."/>
            <person name="Futagami T."/>
            <person name="Toyoda A."/>
            <person name="Takaki Y."/>
            <person name="Nishi S."/>
            <person name="Hori S."/>
            <person name="Arai W."/>
            <person name="Tsubouchi T."/>
            <person name="Morono Y."/>
            <person name="Uchiyama I."/>
            <person name="Ito T."/>
            <person name="Fujiyama A."/>
            <person name="Inagaki F."/>
            <person name="Takami H."/>
        </authorList>
    </citation>
    <scope>NUCLEOTIDE SEQUENCE</scope>
    <source>
        <strain evidence="1">Expedition CK06-06</strain>
    </source>
</reference>
<dbReference type="EMBL" id="BARV01006370">
    <property type="protein sequence ID" value="GAI11935.1"/>
    <property type="molecule type" value="Genomic_DNA"/>
</dbReference>
<dbReference type="AlphaFoldDB" id="X1MB67"/>
<accession>X1MB67</accession>
<gene>
    <name evidence="1" type="ORF">S06H3_13050</name>
</gene>
<name>X1MB67_9ZZZZ</name>
<organism evidence="1">
    <name type="scientific">marine sediment metagenome</name>
    <dbReference type="NCBI Taxonomy" id="412755"/>
    <lineage>
        <taxon>unclassified sequences</taxon>
        <taxon>metagenomes</taxon>
        <taxon>ecological metagenomes</taxon>
    </lineage>
</organism>